<dbReference type="STRING" id="690850.Desaf_0922"/>
<evidence type="ECO:0000256" key="4">
    <source>
        <dbReference type="SAM" id="MobiDB-lite"/>
    </source>
</evidence>
<sequence length="165" mass="18432">MEGKYVSESATIMSQRMFPQDANPAGNIHGGVILRYIDLAGATAAMRHSRTPVVTKSIDRMEFRAPALVGELLTFKASVNMAGSTSMEVGVRVEAEDLLTGEVRHTASAYLTFVAMSAEGRPTAVQPLLLETDVEKRRHREASERRETRRKERERERVSQRSQQD</sequence>
<reference evidence="6 7" key="1">
    <citation type="journal article" date="2011" name="J. Bacteriol.">
        <title>Genome sequence of the mercury-methylating and pleomorphic Desulfovibrio africanus Strain Walvis Bay.</title>
        <authorList>
            <person name="Brown S.D."/>
            <person name="Wall J.D."/>
            <person name="Kucken A.M."/>
            <person name="Gilmour C.C."/>
            <person name="Podar M."/>
            <person name="Brandt C.C."/>
            <person name="Teshima H."/>
            <person name="Detter J.C."/>
            <person name="Han C.S."/>
            <person name="Land M.L."/>
            <person name="Lucas S."/>
            <person name="Han J."/>
            <person name="Pennacchio L."/>
            <person name="Nolan M."/>
            <person name="Pitluck S."/>
            <person name="Woyke T."/>
            <person name="Goodwin L."/>
            <person name="Palumbo A.V."/>
            <person name="Elias D.A."/>
        </authorList>
    </citation>
    <scope>NUCLEOTIDE SEQUENCE [LARGE SCALE GENOMIC DNA]</scope>
    <source>
        <strain evidence="6 7">Walvis Bay</strain>
    </source>
</reference>
<dbReference type="HOGENOM" id="CLU_050164_3_2_7"/>
<dbReference type="Pfam" id="PF03061">
    <property type="entry name" value="4HBT"/>
    <property type="match status" value="1"/>
</dbReference>
<comment type="similarity">
    <text evidence="1">Belongs to the acyl coenzyme A hydrolase family.</text>
</comment>
<accession>F3YV20</accession>
<dbReference type="PROSITE" id="PS51770">
    <property type="entry name" value="HOTDOG_ACOT"/>
    <property type="match status" value="1"/>
</dbReference>
<dbReference type="AlphaFoldDB" id="F3YV20"/>
<organism evidence="6 7">
    <name type="scientific">Desulfocurvibacter africanus subsp. africanus str. Walvis Bay</name>
    <dbReference type="NCBI Taxonomy" id="690850"/>
    <lineage>
        <taxon>Bacteria</taxon>
        <taxon>Pseudomonadati</taxon>
        <taxon>Thermodesulfobacteriota</taxon>
        <taxon>Desulfovibrionia</taxon>
        <taxon>Desulfovibrionales</taxon>
        <taxon>Desulfovibrionaceae</taxon>
        <taxon>Desulfocurvibacter</taxon>
    </lineage>
</organism>
<evidence type="ECO:0000256" key="2">
    <source>
        <dbReference type="ARBA" id="ARBA00022801"/>
    </source>
</evidence>
<keyword evidence="2 3" id="KW-0378">Hydrolase</keyword>
<proteinExistence type="inferred from homology"/>
<gene>
    <name evidence="6" type="ORF">Desaf_0922</name>
</gene>
<name>F3YV20_DESAF</name>
<dbReference type="RefSeq" id="WP_014259088.1">
    <property type="nucleotide sequence ID" value="NC_016629.1"/>
</dbReference>
<dbReference type="PANTHER" id="PTHR11049:SF16">
    <property type="entry name" value="PROTEIN VDLD"/>
    <property type="match status" value="1"/>
</dbReference>
<evidence type="ECO:0000313" key="7">
    <source>
        <dbReference type="Proteomes" id="UP000007844"/>
    </source>
</evidence>
<evidence type="ECO:0000259" key="5">
    <source>
        <dbReference type="PROSITE" id="PS51770"/>
    </source>
</evidence>
<dbReference type="InterPro" id="IPR029069">
    <property type="entry name" value="HotDog_dom_sf"/>
</dbReference>
<evidence type="ECO:0000256" key="3">
    <source>
        <dbReference type="PROSITE-ProRule" id="PRU01106"/>
    </source>
</evidence>
<dbReference type="GO" id="GO:0006637">
    <property type="term" value="P:acyl-CoA metabolic process"/>
    <property type="evidence" value="ECO:0007669"/>
    <property type="project" value="TreeGrafter"/>
</dbReference>
<dbReference type="SUPFAM" id="SSF54637">
    <property type="entry name" value="Thioesterase/thiol ester dehydrase-isomerase"/>
    <property type="match status" value="1"/>
</dbReference>
<dbReference type="KEGG" id="daf:Desaf_0922"/>
<dbReference type="Proteomes" id="UP000007844">
    <property type="component" value="Chromosome"/>
</dbReference>
<protein>
    <submittedName>
        <fullName evidence="6">Thioesterase superfamily protein</fullName>
    </submittedName>
</protein>
<feature type="domain" description="HotDog ACOT-type" evidence="5">
    <location>
        <begin position="7"/>
        <end position="119"/>
    </location>
</feature>
<feature type="region of interest" description="Disordered" evidence="4">
    <location>
        <begin position="127"/>
        <end position="165"/>
    </location>
</feature>
<dbReference type="InterPro" id="IPR040170">
    <property type="entry name" value="Cytosol_ACT"/>
</dbReference>
<evidence type="ECO:0000313" key="6">
    <source>
        <dbReference type="EMBL" id="EGJ49270.1"/>
    </source>
</evidence>
<dbReference type="eggNOG" id="COG1607">
    <property type="taxonomic scope" value="Bacteria"/>
</dbReference>
<dbReference type="GO" id="GO:0005829">
    <property type="term" value="C:cytosol"/>
    <property type="evidence" value="ECO:0007669"/>
    <property type="project" value="TreeGrafter"/>
</dbReference>
<dbReference type="GO" id="GO:0052816">
    <property type="term" value="F:long-chain fatty acyl-CoA hydrolase activity"/>
    <property type="evidence" value="ECO:0007669"/>
    <property type="project" value="TreeGrafter"/>
</dbReference>
<dbReference type="CDD" id="cd03442">
    <property type="entry name" value="BFIT_BACH"/>
    <property type="match status" value="1"/>
</dbReference>
<feature type="compositionally biased region" description="Basic and acidic residues" evidence="4">
    <location>
        <begin position="133"/>
        <end position="165"/>
    </location>
</feature>
<dbReference type="EMBL" id="CP003221">
    <property type="protein sequence ID" value="EGJ49270.1"/>
    <property type="molecule type" value="Genomic_DNA"/>
</dbReference>
<dbReference type="Gene3D" id="3.10.129.10">
    <property type="entry name" value="Hotdog Thioesterase"/>
    <property type="match status" value="1"/>
</dbReference>
<dbReference type="PANTHER" id="PTHR11049">
    <property type="entry name" value="ACYL COENZYME A THIOESTER HYDROLASE"/>
    <property type="match status" value="1"/>
</dbReference>
<dbReference type="InterPro" id="IPR033120">
    <property type="entry name" value="HOTDOG_ACOT"/>
</dbReference>
<evidence type="ECO:0000256" key="1">
    <source>
        <dbReference type="ARBA" id="ARBA00010458"/>
    </source>
</evidence>
<keyword evidence="7" id="KW-1185">Reference proteome</keyword>
<dbReference type="InterPro" id="IPR006683">
    <property type="entry name" value="Thioestr_dom"/>
</dbReference>